<evidence type="ECO:0000313" key="10">
    <source>
        <dbReference type="EMBL" id="UZT28841.1"/>
    </source>
</evidence>
<protein>
    <recommendedName>
        <fullName evidence="8">Ribonucleoside-diphosphate reductase</fullName>
        <ecNumber evidence="8">1.17.4.1</ecNumber>
    </recommendedName>
</protein>
<accession>A0A9E8G524</accession>
<evidence type="ECO:0000256" key="6">
    <source>
        <dbReference type="ARBA" id="ARBA00023116"/>
    </source>
</evidence>
<dbReference type="EMBL" id="OP765507">
    <property type="protein sequence ID" value="UZT28841.1"/>
    <property type="molecule type" value="Genomic_DNA"/>
</dbReference>
<dbReference type="PANTHER" id="PTHR11573:SF6">
    <property type="entry name" value="RIBONUCLEOSIDE-DIPHOSPHATE REDUCTASE LARGE SUBUNIT"/>
    <property type="match status" value="1"/>
</dbReference>
<dbReference type="SUPFAM" id="SSF51998">
    <property type="entry name" value="PFL-like glycyl radical enzymes"/>
    <property type="match status" value="2"/>
</dbReference>
<dbReference type="InterPro" id="IPR008926">
    <property type="entry name" value="RNR_R1-su_N"/>
</dbReference>
<evidence type="ECO:0000256" key="2">
    <source>
        <dbReference type="ARBA" id="ARBA00022533"/>
    </source>
</evidence>
<evidence type="ECO:0000256" key="8">
    <source>
        <dbReference type="RuleBase" id="RU003410"/>
    </source>
</evidence>
<dbReference type="Gene3D" id="3.20.70.20">
    <property type="match status" value="1"/>
</dbReference>
<reference evidence="11" key="1">
    <citation type="submission" date="2022-11" db="EMBL/GenBank/DDBJ databases">
        <title>Genomics discovery of giant fungal viruses from subsurface oceanic crustal fluids.</title>
        <authorList>
            <person name="Bhattacharjee A.S."/>
            <person name="Schulz F."/>
            <person name="Woyke T."/>
            <person name="Orcutt B.N."/>
            <person name="Matinez Martinez J."/>
        </authorList>
    </citation>
    <scope>NUCLEOTIDE SEQUENCE</scope>
    <source>
        <strain evidence="10">VSAG1.JdFR</strain>
        <strain evidence="11">VSAG8.JdFR</strain>
    </source>
</reference>
<evidence type="ECO:0000313" key="11">
    <source>
        <dbReference type="EMBL" id="UZT29184.1"/>
    </source>
</evidence>
<comment type="catalytic activity">
    <reaction evidence="8">
        <text>a 2'-deoxyribonucleoside 5'-diphosphate + [thioredoxin]-disulfide + H2O = a ribonucleoside 5'-diphosphate + [thioredoxin]-dithiol</text>
        <dbReference type="Rhea" id="RHEA:23252"/>
        <dbReference type="Rhea" id="RHEA-COMP:10698"/>
        <dbReference type="Rhea" id="RHEA-COMP:10700"/>
        <dbReference type="ChEBI" id="CHEBI:15377"/>
        <dbReference type="ChEBI" id="CHEBI:29950"/>
        <dbReference type="ChEBI" id="CHEBI:50058"/>
        <dbReference type="ChEBI" id="CHEBI:57930"/>
        <dbReference type="ChEBI" id="CHEBI:73316"/>
        <dbReference type="EC" id="1.17.4.1"/>
    </reaction>
</comment>
<comment type="function">
    <text evidence="8">Provides the precursors necessary for DNA synthesis. Catalyzes the biosynthesis of deoxyribonucleotides from the corresponding ribonucleotides.</text>
</comment>
<evidence type="ECO:0000256" key="5">
    <source>
        <dbReference type="ARBA" id="ARBA00023002"/>
    </source>
</evidence>
<dbReference type="PROSITE" id="PS00089">
    <property type="entry name" value="RIBORED_LARGE"/>
    <property type="match status" value="1"/>
</dbReference>
<sequence length="869" mass="100756">MSLSKLDQVVDDILINDSDDEDMHVIKRSGKREIISFDKILKRVKTLGKDHNLNVNYTNLVMKVIDQLYDNISTSLIDELTAEQCASMATTHPDYSKLAACIVISNNHKNTNESFYKTMLEMFNFKDNHNINYSLIDGEIMKIIELNREYFQNIIDFDRDYLIDYFGFKTLERAYLFKINKKVIERPQFMWLRVSIGIHGNDLDKIKNTYDLMSQKYFTHATPTLFNASTPRPQMSSCYLLGIEEDSIDGIFNSLKECGQISKWSGGIGLHIHNVRSSGSHIRGTNGTSNGLIPMLGVFNKTARYIDQGGKRNGSIAIYLEPHHPDIEDFLDLRKNTGDDELRARDLFYALWISDLFMKRVQSNQKWSLFCPDMCPKLREVYGDEFEKLYIEYEENNLYKKQINARDLWIKILDAQMETGTPYLLYKDAVNKKSNQKNIGTIMSSNLCTEITEYSDDKESAVCNLASIGLPMFVKSDKTFDYSKLYEVTQVITDNLNKIIDKNYYPNEKTMRSNFRHRPIGIGVQGLADVFMMLDIAFTSDEAKNINKKIFETIYYASLVKSNELSIQRNESMKYLKYQYDLGNWDFKDEKLYSREYTIFNTSEASSSNVIEIDNKINELLESLKPIRSEINDLNCEFMGSYSSFIGSPASNGILQFDMWENCELDKDLIYNWNELKEKIKLYGIRNSLLLAPMPTASTSQILGNNECFEPYTSNIYTRRTLAGEFMIINKHLINELINLGLWNEKVKNNIIANNGSIQYIQGLNEHIKEKYKIVWEIPMRNLIDMARDRGKFICQSQSMNLWVQDPDIKSLTNMHFYGWKQGLKTGVYYLRRKAKHNAQQFTIEPENKKIEESEDSKNIDEGCLMCSG</sequence>
<dbReference type="InterPro" id="IPR013509">
    <property type="entry name" value="RNR_lsu_N"/>
</dbReference>
<organism evidence="11">
    <name type="scientific">Nucleocytoviricota sp</name>
    <dbReference type="NCBI Taxonomy" id="2809609"/>
    <lineage>
        <taxon>Viruses</taxon>
        <taxon>Varidnaviria</taxon>
        <taxon>Bamfordvirae</taxon>
        <taxon>Nucleocytoviricota</taxon>
    </lineage>
</organism>
<dbReference type="PANTHER" id="PTHR11573">
    <property type="entry name" value="RIBONUCLEOSIDE-DIPHOSPHATE REDUCTASE LARGE CHAIN"/>
    <property type="match status" value="1"/>
</dbReference>
<dbReference type="Pfam" id="PF03477">
    <property type="entry name" value="ATP-cone"/>
    <property type="match status" value="1"/>
</dbReference>
<keyword evidence="6 8" id="KW-0215">Deoxyribonucleotide synthesis</keyword>
<dbReference type="Pfam" id="PF02867">
    <property type="entry name" value="Ribonuc_red_lgC"/>
    <property type="match status" value="1"/>
</dbReference>
<keyword evidence="2" id="KW-0021">Allosteric enzyme</keyword>
<dbReference type="InterPro" id="IPR005144">
    <property type="entry name" value="ATP-cone_dom"/>
</dbReference>
<dbReference type="InterPro" id="IPR013346">
    <property type="entry name" value="NrdE_NrdA_C"/>
</dbReference>
<keyword evidence="5 8" id="KW-0560">Oxidoreductase</keyword>
<dbReference type="InterPro" id="IPR000788">
    <property type="entry name" value="RNR_lg_C"/>
</dbReference>
<proteinExistence type="inferred from homology"/>
<dbReference type="GO" id="GO:0005524">
    <property type="term" value="F:ATP binding"/>
    <property type="evidence" value="ECO:0007669"/>
    <property type="project" value="UniProtKB-UniRule"/>
</dbReference>
<dbReference type="EC" id="1.17.4.1" evidence="8"/>
<evidence type="ECO:0000256" key="3">
    <source>
        <dbReference type="ARBA" id="ARBA00022741"/>
    </source>
</evidence>
<evidence type="ECO:0000256" key="7">
    <source>
        <dbReference type="PROSITE-ProRule" id="PRU00492"/>
    </source>
</evidence>
<dbReference type="PROSITE" id="PS51161">
    <property type="entry name" value="ATP_CONE"/>
    <property type="match status" value="1"/>
</dbReference>
<dbReference type="GO" id="GO:0004748">
    <property type="term" value="F:ribonucleoside-diphosphate reductase activity, thioredoxin disulfide as acceptor"/>
    <property type="evidence" value="ECO:0007669"/>
    <property type="project" value="UniProtKB-EC"/>
</dbReference>
<comment type="similarity">
    <text evidence="1 8">Belongs to the ribonucleoside diphosphate reductase large chain family.</text>
</comment>
<dbReference type="InterPro" id="IPR039718">
    <property type="entry name" value="Rrm1"/>
</dbReference>
<dbReference type="GO" id="GO:0009263">
    <property type="term" value="P:deoxyribonucleotide biosynthetic process"/>
    <property type="evidence" value="ECO:0007669"/>
    <property type="project" value="UniProtKB-KW"/>
</dbReference>
<dbReference type="CDD" id="cd01679">
    <property type="entry name" value="RNR_I"/>
    <property type="match status" value="1"/>
</dbReference>
<keyword evidence="4 7" id="KW-0067">ATP-binding</keyword>
<name>A0A9E8G524_9VIRU</name>
<dbReference type="SUPFAM" id="SSF48168">
    <property type="entry name" value="R1 subunit of ribonucleotide reductase, N-terminal domain"/>
    <property type="match status" value="1"/>
</dbReference>
<dbReference type="Pfam" id="PF00317">
    <property type="entry name" value="Ribonuc_red_lgN"/>
    <property type="match status" value="1"/>
</dbReference>
<keyword evidence="3 7" id="KW-0547">Nucleotide-binding</keyword>
<dbReference type="EMBL" id="OP765584">
    <property type="protein sequence ID" value="UZT29184.1"/>
    <property type="molecule type" value="Genomic_DNA"/>
</dbReference>
<evidence type="ECO:0000256" key="1">
    <source>
        <dbReference type="ARBA" id="ARBA00010406"/>
    </source>
</evidence>
<dbReference type="NCBIfam" id="TIGR02506">
    <property type="entry name" value="NrdE_NrdA"/>
    <property type="match status" value="1"/>
</dbReference>
<evidence type="ECO:0000256" key="4">
    <source>
        <dbReference type="ARBA" id="ARBA00022840"/>
    </source>
</evidence>
<dbReference type="PRINTS" id="PR01183">
    <property type="entry name" value="RIBORDTASEM1"/>
</dbReference>
<feature type="domain" description="ATP-cone" evidence="9">
    <location>
        <begin position="23"/>
        <end position="113"/>
    </location>
</feature>
<evidence type="ECO:0000259" key="9">
    <source>
        <dbReference type="PROSITE" id="PS51161"/>
    </source>
</evidence>